<name>A0ACC6RQB3_9BURK</name>
<organism evidence="1 2">
    <name type="scientific">Paraburkholderia unamae</name>
    <dbReference type="NCBI Taxonomy" id="219649"/>
    <lineage>
        <taxon>Bacteria</taxon>
        <taxon>Pseudomonadati</taxon>
        <taxon>Pseudomonadota</taxon>
        <taxon>Betaproteobacteria</taxon>
        <taxon>Burkholderiales</taxon>
        <taxon>Burkholderiaceae</taxon>
        <taxon>Paraburkholderia</taxon>
    </lineage>
</organism>
<protein>
    <submittedName>
        <fullName evidence="1">Type II toxin-antitoxin system Phd/YefM family antitoxin</fullName>
    </submittedName>
</protein>
<proteinExistence type="predicted"/>
<reference evidence="1" key="1">
    <citation type="submission" date="2024-01" db="EMBL/GenBank/DDBJ databases">
        <title>The diversity of rhizobia nodulating Mimosa spp. in eleven states of Brazil covering several biomes is determined by host plant, location, and edaphic factors.</title>
        <authorList>
            <person name="Rouws L."/>
            <person name="Barauna A."/>
            <person name="Beukes C."/>
            <person name="De Faria S.M."/>
            <person name="Gross E."/>
            <person name="Dos Reis Junior F.B."/>
            <person name="Simon M."/>
            <person name="Maluk M."/>
            <person name="Odee D.W."/>
            <person name="Kenicer G."/>
            <person name="Young J.P.W."/>
            <person name="Reis V.M."/>
            <person name="Zilli J."/>
            <person name="James E.K."/>
        </authorList>
    </citation>
    <scope>NUCLEOTIDE SEQUENCE</scope>
    <source>
        <strain evidence="1">JPY452</strain>
    </source>
</reference>
<gene>
    <name evidence="1" type="ORF">VSR83_28530</name>
</gene>
<dbReference type="Proteomes" id="UP001392318">
    <property type="component" value="Unassembled WGS sequence"/>
</dbReference>
<evidence type="ECO:0000313" key="2">
    <source>
        <dbReference type="Proteomes" id="UP001392318"/>
    </source>
</evidence>
<evidence type="ECO:0000313" key="1">
    <source>
        <dbReference type="EMBL" id="MEM5403931.1"/>
    </source>
</evidence>
<comment type="caution">
    <text evidence="1">The sequence shown here is derived from an EMBL/GenBank/DDBJ whole genome shotgun (WGS) entry which is preliminary data.</text>
</comment>
<sequence>MQTVNIHEAKTQFSRLVDAAAGGEEIVIAKAGKPAARLVPIEKTKVTRRFGGLKGKVRIADDFDAPLPDDLIAAFEGR</sequence>
<dbReference type="EMBL" id="JAYMRU010000025">
    <property type="protein sequence ID" value="MEM5403931.1"/>
    <property type="molecule type" value="Genomic_DNA"/>
</dbReference>
<keyword evidence="2" id="KW-1185">Reference proteome</keyword>
<accession>A0ACC6RQB3</accession>